<evidence type="ECO:0000256" key="15">
    <source>
        <dbReference type="ARBA" id="ARBA00023204"/>
    </source>
</evidence>
<evidence type="ECO:0000256" key="6">
    <source>
        <dbReference type="ARBA" id="ARBA00011918"/>
    </source>
</evidence>
<dbReference type="GO" id="GO:0005654">
    <property type="term" value="C:nucleoplasm"/>
    <property type="evidence" value="ECO:0007669"/>
    <property type="project" value="TreeGrafter"/>
</dbReference>
<proteinExistence type="inferred from homology"/>
<dbReference type="PANTHER" id="PTHR46460">
    <property type="entry name" value="METHYLATED-DNA--PROTEIN-CYSTEINE METHYLTRANSFERASE"/>
    <property type="match status" value="1"/>
</dbReference>
<evidence type="ECO:0000256" key="7">
    <source>
        <dbReference type="ARBA" id="ARBA00015377"/>
    </source>
</evidence>
<dbReference type="CDD" id="cd06445">
    <property type="entry name" value="ATase"/>
    <property type="match status" value="1"/>
</dbReference>
<evidence type="ECO:0000313" key="21">
    <source>
        <dbReference type="EMBL" id="KAK3091673.1"/>
    </source>
</evidence>
<keyword evidence="9" id="KW-0489">Methyltransferase</keyword>
<dbReference type="PANTHER" id="PTHR46460:SF1">
    <property type="entry name" value="METHYLATED-DNA--PROTEIN-CYSTEINE METHYLTRANSFERASE"/>
    <property type="match status" value="1"/>
</dbReference>
<evidence type="ECO:0000256" key="9">
    <source>
        <dbReference type="ARBA" id="ARBA00022603"/>
    </source>
</evidence>
<comment type="subcellular location">
    <subcellularLocation>
        <location evidence="4">Nucleus</location>
    </subcellularLocation>
</comment>
<gene>
    <name evidence="21" type="ORF">FSP39_021718</name>
</gene>
<evidence type="ECO:0000256" key="13">
    <source>
        <dbReference type="ARBA" id="ARBA00022833"/>
    </source>
</evidence>
<dbReference type="FunFam" id="1.10.10.10:FF:000214">
    <property type="entry name" value="Methylated-DNA--protein-cysteine methyltransferase"/>
    <property type="match status" value="1"/>
</dbReference>
<dbReference type="Proteomes" id="UP001186944">
    <property type="component" value="Unassembled WGS sequence"/>
</dbReference>
<evidence type="ECO:0000256" key="16">
    <source>
        <dbReference type="ARBA" id="ARBA00023242"/>
    </source>
</evidence>
<dbReference type="InterPro" id="IPR014048">
    <property type="entry name" value="MethylDNA_cys_MeTrfase_DNA-bd"/>
</dbReference>
<dbReference type="GO" id="GO:0006281">
    <property type="term" value="P:DNA repair"/>
    <property type="evidence" value="ECO:0007669"/>
    <property type="project" value="UniProtKB-KW"/>
</dbReference>
<comment type="caution">
    <text evidence="21">The sequence shown here is derived from an EMBL/GenBank/DDBJ whole genome shotgun (WGS) entry which is preliminary data.</text>
</comment>
<reference evidence="21" key="1">
    <citation type="submission" date="2019-08" db="EMBL/GenBank/DDBJ databases">
        <title>The improved chromosome-level genome for the pearl oyster Pinctada fucata martensii using PacBio sequencing and Hi-C.</title>
        <authorList>
            <person name="Zheng Z."/>
        </authorList>
    </citation>
    <scope>NUCLEOTIDE SEQUENCE</scope>
    <source>
        <strain evidence="21">ZZ-2019</strain>
        <tissue evidence="21">Adductor muscle</tissue>
    </source>
</reference>
<dbReference type="AlphaFoldDB" id="A0AA88XU43"/>
<sequence length="191" mass="21524">MPLKLIMRCQYGPTNTFYISTPIGEVEIESCPKGLHSINQVGDNDSNFKPNPSTQVEIVRQTYQDNGYTYKPIIESVEWLKLYFLNLKGLEVKSPTLCPSILQRENFTCKVWRTLQERVLFGQTISYGQLASLCGNIKASQAVGTAMRRNPFSLVVPCHRVIQASGKIGNYSGGKKNNIKLWLLRHEGALK</sequence>
<evidence type="ECO:0000256" key="17">
    <source>
        <dbReference type="ARBA" id="ARBA00030795"/>
    </source>
</evidence>
<dbReference type="FunFam" id="3.30.160.70:FF:000001">
    <property type="entry name" value="Methylated-DNA--protein-cysteine methyltransferase"/>
    <property type="match status" value="1"/>
</dbReference>
<evidence type="ECO:0000259" key="20">
    <source>
        <dbReference type="Pfam" id="PF01035"/>
    </source>
</evidence>
<evidence type="ECO:0000256" key="18">
    <source>
        <dbReference type="ARBA" id="ARBA00031621"/>
    </source>
</evidence>
<keyword evidence="14" id="KW-0238">DNA-binding</keyword>
<comment type="cofactor">
    <cofactor evidence="2">
        <name>Zn(2+)</name>
        <dbReference type="ChEBI" id="CHEBI:29105"/>
    </cofactor>
</comment>
<keyword evidence="11" id="KW-0479">Metal-binding</keyword>
<dbReference type="GO" id="GO:0003908">
    <property type="term" value="F:methylated-DNA-[protein]-cysteine S-methyltransferase activity"/>
    <property type="evidence" value="ECO:0007669"/>
    <property type="project" value="UniProtKB-EC"/>
</dbReference>
<evidence type="ECO:0000256" key="2">
    <source>
        <dbReference type="ARBA" id="ARBA00001947"/>
    </source>
</evidence>
<dbReference type="GO" id="GO:0046872">
    <property type="term" value="F:metal ion binding"/>
    <property type="evidence" value="ECO:0007669"/>
    <property type="project" value="UniProtKB-KW"/>
</dbReference>
<comment type="function">
    <text evidence="3">Involved in the cellular defense against the biological effects of O6-methylguanine (O6-MeG) and O4-methylthymine (O4-MeT) in DNA. Repairs the methylated nucleobase in DNA by stoichiometrically transferring the methyl group to a cysteine residue in the enzyme. This is a suicide reaction: the enzyme is irreversibly inactivated.</text>
</comment>
<dbReference type="EC" id="2.1.1.63" evidence="6"/>
<evidence type="ECO:0000313" key="22">
    <source>
        <dbReference type="Proteomes" id="UP001186944"/>
    </source>
</evidence>
<feature type="domain" description="Methylated-DNA-[protein]-cysteine S-methyltransferase DNA binding" evidence="20">
    <location>
        <begin position="106"/>
        <end position="189"/>
    </location>
</feature>
<dbReference type="SUPFAM" id="SSF53155">
    <property type="entry name" value="Methylated DNA-protein cysteine methyltransferase domain"/>
    <property type="match status" value="1"/>
</dbReference>
<dbReference type="InterPro" id="IPR001497">
    <property type="entry name" value="MethylDNA_cys_MeTrfase_AS"/>
</dbReference>
<keyword evidence="12" id="KW-0227">DNA damage</keyword>
<dbReference type="GO" id="GO:0032259">
    <property type="term" value="P:methylation"/>
    <property type="evidence" value="ECO:0007669"/>
    <property type="project" value="UniProtKB-KW"/>
</dbReference>
<dbReference type="InterPro" id="IPR036631">
    <property type="entry name" value="MGMT_N_sf"/>
</dbReference>
<evidence type="ECO:0000256" key="14">
    <source>
        <dbReference type="ARBA" id="ARBA00023125"/>
    </source>
</evidence>
<evidence type="ECO:0000256" key="4">
    <source>
        <dbReference type="ARBA" id="ARBA00004123"/>
    </source>
</evidence>
<keyword evidence="16" id="KW-0539">Nucleus</keyword>
<evidence type="ECO:0000256" key="11">
    <source>
        <dbReference type="ARBA" id="ARBA00022723"/>
    </source>
</evidence>
<dbReference type="GO" id="GO:0003677">
    <property type="term" value="F:DNA binding"/>
    <property type="evidence" value="ECO:0007669"/>
    <property type="project" value="UniProtKB-KW"/>
</dbReference>
<organism evidence="21 22">
    <name type="scientific">Pinctada imbricata</name>
    <name type="common">Atlantic pearl-oyster</name>
    <name type="synonym">Pinctada martensii</name>
    <dbReference type="NCBI Taxonomy" id="66713"/>
    <lineage>
        <taxon>Eukaryota</taxon>
        <taxon>Metazoa</taxon>
        <taxon>Spiralia</taxon>
        <taxon>Lophotrochozoa</taxon>
        <taxon>Mollusca</taxon>
        <taxon>Bivalvia</taxon>
        <taxon>Autobranchia</taxon>
        <taxon>Pteriomorphia</taxon>
        <taxon>Pterioida</taxon>
        <taxon>Pterioidea</taxon>
        <taxon>Pteriidae</taxon>
        <taxon>Pinctada</taxon>
    </lineage>
</organism>
<dbReference type="InterPro" id="IPR036388">
    <property type="entry name" value="WH-like_DNA-bd_sf"/>
</dbReference>
<dbReference type="PROSITE" id="PS00374">
    <property type="entry name" value="MGMT"/>
    <property type="match status" value="1"/>
</dbReference>
<evidence type="ECO:0000256" key="10">
    <source>
        <dbReference type="ARBA" id="ARBA00022679"/>
    </source>
</evidence>
<comment type="similarity">
    <text evidence="5">Belongs to the MGMT family.</text>
</comment>
<evidence type="ECO:0000256" key="5">
    <source>
        <dbReference type="ARBA" id="ARBA00008711"/>
    </source>
</evidence>
<name>A0AA88XU43_PINIB</name>
<keyword evidence="10" id="KW-0808">Transferase</keyword>
<evidence type="ECO:0000256" key="12">
    <source>
        <dbReference type="ARBA" id="ARBA00022763"/>
    </source>
</evidence>
<protein>
    <recommendedName>
        <fullName evidence="7">Methylated-DNA--protein-cysteine methyltransferase</fullName>
        <ecNumber evidence="6">2.1.1.63</ecNumber>
    </recommendedName>
    <alternativeName>
        <fullName evidence="17">6-O-methylguanine-DNA methyltransferase</fullName>
    </alternativeName>
    <alternativeName>
        <fullName evidence="18">O-6-methylguanine-DNA-alkyltransferase</fullName>
    </alternativeName>
</protein>
<accession>A0AA88XU43</accession>
<evidence type="ECO:0000256" key="3">
    <source>
        <dbReference type="ARBA" id="ARBA00003317"/>
    </source>
</evidence>
<comment type="catalytic activity">
    <reaction evidence="19">
        <text>a 6-O-methyl-2'-deoxyguanosine in DNA + L-cysteinyl-[protein] = S-methyl-L-cysteinyl-[protein] + a 2'-deoxyguanosine in DNA</text>
        <dbReference type="Rhea" id="RHEA:24000"/>
        <dbReference type="Rhea" id="RHEA-COMP:10131"/>
        <dbReference type="Rhea" id="RHEA-COMP:10132"/>
        <dbReference type="Rhea" id="RHEA-COMP:11367"/>
        <dbReference type="Rhea" id="RHEA-COMP:11368"/>
        <dbReference type="ChEBI" id="CHEBI:29950"/>
        <dbReference type="ChEBI" id="CHEBI:82612"/>
        <dbReference type="ChEBI" id="CHEBI:85445"/>
        <dbReference type="ChEBI" id="CHEBI:85448"/>
        <dbReference type="EC" id="2.1.1.63"/>
    </reaction>
</comment>
<evidence type="ECO:0000256" key="19">
    <source>
        <dbReference type="ARBA" id="ARBA00049348"/>
    </source>
</evidence>
<comment type="catalytic activity">
    <reaction evidence="1">
        <text>a 4-O-methyl-thymidine in DNA + L-cysteinyl-[protein] = a thymidine in DNA + S-methyl-L-cysteinyl-[protein]</text>
        <dbReference type="Rhea" id="RHEA:53428"/>
        <dbReference type="Rhea" id="RHEA-COMP:10131"/>
        <dbReference type="Rhea" id="RHEA-COMP:10132"/>
        <dbReference type="Rhea" id="RHEA-COMP:13555"/>
        <dbReference type="Rhea" id="RHEA-COMP:13556"/>
        <dbReference type="ChEBI" id="CHEBI:29950"/>
        <dbReference type="ChEBI" id="CHEBI:82612"/>
        <dbReference type="ChEBI" id="CHEBI:137386"/>
        <dbReference type="ChEBI" id="CHEBI:137387"/>
        <dbReference type="EC" id="2.1.1.63"/>
    </reaction>
</comment>
<dbReference type="Gene3D" id="3.30.160.70">
    <property type="entry name" value="Methylated DNA-protein cysteine methyltransferase domain"/>
    <property type="match status" value="1"/>
</dbReference>
<dbReference type="InterPro" id="IPR036217">
    <property type="entry name" value="MethylDNA_cys_MeTrfase_DNAb"/>
</dbReference>
<keyword evidence="13" id="KW-0862">Zinc</keyword>
<evidence type="ECO:0000256" key="1">
    <source>
        <dbReference type="ARBA" id="ARBA00001286"/>
    </source>
</evidence>
<keyword evidence="22" id="KW-1185">Reference proteome</keyword>
<evidence type="ECO:0000256" key="8">
    <source>
        <dbReference type="ARBA" id="ARBA00022553"/>
    </source>
</evidence>
<dbReference type="Pfam" id="PF01035">
    <property type="entry name" value="DNA_binding_1"/>
    <property type="match status" value="1"/>
</dbReference>
<dbReference type="Gene3D" id="1.10.10.10">
    <property type="entry name" value="Winged helix-like DNA-binding domain superfamily/Winged helix DNA-binding domain"/>
    <property type="match status" value="1"/>
</dbReference>
<dbReference type="SUPFAM" id="SSF46767">
    <property type="entry name" value="Methylated DNA-protein cysteine methyltransferase, C-terminal domain"/>
    <property type="match status" value="1"/>
</dbReference>
<keyword evidence="15" id="KW-0234">DNA repair</keyword>
<keyword evidence="8" id="KW-0597">Phosphoprotein</keyword>
<dbReference type="EMBL" id="VSWD01000010">
    <property type="protein sequence ID" value="KAK3091673.1"/>
    <property type="molecule type" value="Genomic_DNA"/>
</dbReference>
<dbReference type="NCBIfam" id="TIGR00589">
    <property type="entry name" value="ogt"/>
    <property type="match status" value="1"/>
</dbReference>